<evidence type="ECO:0000313" key="2">
    <source>
        <dbReference type="EMBL" id="KUI73781.1"/>
    </source>
</evidence>
<sequence length="59" mass="6290">MKQNPPGRSQIALTKWTAVMYRFKDVIEAKNPGGPPGGPPGGDTLEISQFCVSDPCGED</sequence>
<name>A0A194WBJ1_CYTMA</name>
<evidence type="ECO:0000256" key="1">
    <source>
        <dbReference type="SAM" id="MobiDB-lite"/>
    </source>
</evidence>
<reference evidence="2" key="1">
    <citation type="submission" date="2014-12" db="EMBL/GenBank/DDBJ databases">
        <title>Genome Sequence of Valsa Canker Pathogens Uncovers a Specific Adaption of Colonization on Woody Bark.</title>
        <authorList>
            <person name="Yin Z."/>
            <person name="Liu H."/>
            <person name="Gao X."/>
            <person name="Li Z."/>
            <person name="Song N."/>
            <person name="Ke X."/>
            <person name="Dai Q."/>
            <person name="Wu Y."/>
            <person name="Sun Y."/>
            <person name="Xu J.-R."/>
            <person name="Kang Z.K."/>
            <person name="Wang L."/>
            <person name="Huang L."/>
        </authorList>
    </citation>
    <scope>NUCLEOTIDE SEQUENCE [LARGE SCALE GENOMIC DNA]</scope>
    <source>
        <strain evidence="2">03-8</strain>
    </source>
</reference>
<gene>
    <name evidence="2" type="ORF">VM1G_11935</name>
</gene>
<accession>A0A194WBJ1</accession>
<evidence type="ECO:0000313" key="3">
    <source>
        <dbReference type="Proteomes" id="UP000078559"/>
    </source>
</evidence>
<keyword evidence="3" id="KW-1185">Reference proteome</keyword>
<dbReference type="Proteomes" id="UP000078559">
    <property type="component" value="Chromosome 11"/>
</dbReference>
<dbReference type="EMBL" id="CM003108">
    <property type="protein sequence ID" value="KUI73781.1"/>
    <property type="molecule type" value="Genomic_DNA"/>
</dbReference>
<proteinExistence type="predicted"/>
<dbReference type="AlphaFoldDB" id="A0A194WBJ1"/>
<organism evidence="2 3">
    <name type="scientific">Cytospora mali</name>
    <name type="common">Apple Valsa canker fungus</name>
    <name type="synonym">Valsa mali</name>
    <dbReference type="NCBI Taxonomy" id="578113"/>
    <lineage>
        <taxon>Eukaryota</taxon>
        <taxon>Fungi</taxon>
        <taxon>Dikarya</taxon>
        <taxon>Ascomycota</taxon>
        <taxon>Pezizomycotina</taxon>
        <taxon>Sordariomycetes</taxon>
        <taxon>Sordariomycetidae</taxon>
        <taxon>Diaporthales</taxon>
        <taxon>Cytosporaceae</taxon>
        <taxon>Cytospora</taxon>
    </lineage>
</organism>
<feature type="region of interest" description="Disordered" evidence="1">
    <location>
        <begin position="28"/>
        <end position="59"/>
    </location>
</feature>
<protein>
    <submittedName>
        <fullName evidence="2">Uncharacterized protein</fullName>
    </submittedName>
</protein>